<sequence length="1121" mass="131856">MNMQVPTILIGLGGIGSTITHNVYEKIPSDAKKRVAMHVFDTDIHTVSKFQHIRKFVTQTSSSKTPREYIAEDQTITDWFPHDPTILDKPLTDGAGQLRVISRLALRAAMKDDKLTSFWQEIEKIFPVTTDTTEYGVRVIIITSLAGGTGSGMFLQIALYLREMLRKKLHHNNILIRGAFLMPDALVKTRTISAKEYESVQANGYASLKELHAITLGSTGELSQRGGVTIELEYRPDQVDEEGRTNHIITQKHLPYNYCFLYDYENLHGHHLQSLSDYMEQMTNTIYLQLFSPLSSNHFAQEDNQIQQLADSNGKARYCGAGAARIIYPYEHVLEYSALKWAVQGLDESWLHLDKLYEEKKLRYEQDVRRGIQREKPERGKSFLEDLEHLANRPERAHPFYRSIYQETREGAEAGKSGLSKTKQFLEAVESYIQRTIQKDEELNRLQRECKISTAKLKIQDQIKGEVARLDHAVRLYAYSIPSRVHDHVTTLVYDMMESDQFSPVGSEGQSYQLNTWFLKRPSPVHPVAARFMLYEIRKLLSERMRRLQENNEQKRTMIQNYDKKFNVGNIDGTVTAVRRIELAEQQGWFGKLFYNEQRAFRKEFQDIITQYVHKLNEYRKEMLLELVYQSLYQAIDKMIKHWERFFDNLYETRESLLLEIQKRSKEFEGKTNPTNVYVLAEQDMQEKVWKQIYQSVDNGLLPHEISSEIYLSLYRAYCQEENGEEKIKEKVEDFYRIHILSYCRKELRTRYRDKLDFTIIEALRKEADFYNEDREEYVKRKIDDLVHLASPFIPKVPHHRELQYWGIHPNVRRDVSDELLQQVFQEKETVDAAFSPYEIICYRAHYGLSLQDFPKLSSGHSHNGYEDSKGDYFQAYYRRINKLNIRKSNLTPHLDKYWHLPAFMPDLNATQTKMDYEKCNRAYLYAFIYRWISLVRVEEQFVYQYNGVGRSFLIQSMGKNVTYEGYKLHRALLHNPFIYENIITRFEQEHEKALQMGGHLYTHPFLIGAQDVRWLKKEFIHNILDVVLMYGSEAKRDGTLEETSDELLRLLLDEIVQYFKAYYGAGAEAMARKEAAIFTEQLWNRSYAKEFVDENSASYKKWIHMLGVQEEIVEEEEELA</sequence>
<dbReference type="RefSeq" id="WP_129729584.1">
    <property type="nucleotide sequence ID" value="NZ_JAPCYI010000001.1"/>
</dbReference>
<dbReference type="Proteomes" id="UP001589609">
    <property type="component" value="Unassembled WGS sequence"/>
</dbReference>
<gene>
    <name evidence="2" type="ORF">ACFFMS_29795</name>
</gene>
<evidence type="ECO:0000313" key="2">
    <source>
        <dbReference type="EMBL" id="MFB9762423.1"/>
    </source>
</evidence>
<dbReference type="InterPro" id="IPR036525">
    <property type="entry name" value="Tubulin/FtsZ_GTPase_sf"/>
</dbReference>
<dbReference type="InterPro" id="IPR025904">
    <property type="entry name" value="Tubulin-like"/>
</dbReference>
<protein>
    <submittedName>
        <fullName evidence="2">Tubulin-like doman-containing protein</fullName>
    </submittedName>
</protein>
<dbReference type="Gene3D" id="3.40.50.1440">
    <property type="entry name" value="Tubulin/FtsZ, GTPase domain"/>
    <property type="match status" value="1"/>
</dbReference>
<proteinExistence type="predicted"/>
<keyword evidence="3" id="KW-1185">Reference proteome</keyword>
<accession>A0ABV5WP43</accession>
<keyword evidence="1" id="KW-0175">Coiled coil</keyword>
<reference evidence="2 3" key="1">
    <citation type="submission" date="2024-09" db="EMBL/GenBank/DDBJ databases">
        <authorList>
            <person name="Sun Q."/>
            <person name="Mori K."/>
        </authorList>
    </citation>
    <scope>NUCLEOTIDE SEQUENCE [LARGE SCALE GENOMIC DNA]</scope>
    <source>
        <strain evidence="2 3">JCM 11201</strain>
    </source>
</reference>
<comment type="caution">
    <text evidence="2">The sequence shown here is derived from an EMBL/GenBank/DDBJ whole genome shotgun (WGS) entry which is preliminary data.</text>
</comment>
<dbReference type="Pfam" id="PF13809">
    <property type="entry name" value="Tubulin_2"/>
    <property type="match status" value="1"/>
</dbReference>
<dbReference type="SUPFAM" id="SSF52490">
    <property type="entry name" value="Tubulin nucleotide-binding domain-like"/>
    <property type="match status" value="1"/>
</dbReference>
<evidence type="ECO:0000313" key="3">
    <source>
        <dbReference type="Proteomes" id="UP001589609"/>
    </source>
</evidence>
<dbReference type="EMBL" id="JBHMAF010000196">
    <property type="protein sequence ID" value="MFB9762423.1"/>
    <property type="molecule type" value="Genomic_DNA"/>
</dbReference>
<organism evidence="2 3">
    <name type="scientific">Ectobacillus funiculus</name>
    <dbReference type="NCBI Taxonomy" id="137993"/>
    <lineage>
        <taxon>Bacteria</taxon>
        <taxon>Bacillati</taxon>
        <taxon>Bacillota</taxon>
        <taxon>Bacilli</taxon>
        <taxon>Bacillales</taxon>
        <taxon>Bacillaceae</taxon>
        <taxon>Ectobacillus</taxon>
    </lineage>
</organism>
<evidence type="ECO:0000256" key="1">
    <source>
        <dbReference type="SAM" id="Coils"/>
    </source>
</evidence>
<name>A0ABV5WP43_9BACI</name>
<feature type="coiled-coil region" evidence="1">
    <location>
        <begin position="538"/>
        <end position="565"/>
    </location>
</feature>